<gene>
    <name evidence="1" type="ORF">EYC84_002727</name>
</gene>
<comment type="caution">
    <text evidence="1">The sequence shown here is derived from an EMBL/GenBank/DDBJ whole genome shotgun (WGS) entry which is preliminary data.</text>
</comment>
<sequence>MSPATSSIHIHIHIHPHPSTSTSIFTSSCPRYYSVVALEYLVLSPRFRDPSPFTLANLINPLFQKHSLPTESCYPAQINNSLPHSFGTATTIISKKNYKIHSLSSSTLNPQPSILNPQPSLLLLPAIPRLNLFIKNRVNVKSISISTSTQFSNHQEIIIIDYTPN</sequence>
<evidence type="ECO:0000313" key="1">
    <source>
        <dbReference type="EMBL" id="KAA8570442.1"/>
    </source>
</evidence>
<dbReference type="EMBL" id="VICG01000007">
    <property type="protein sequence ID" value="KAA8570442.1"/>
    <property type="molecule type" value="Genomic_DNA"/>
</dbReference>
<name>A0A5M9JRM7_MONFR</name>
<proteinExistence type="predicted"/>
<reference evidence="1 2" key="1">
    <citation type="submission" date="2019-06" db="EMBL/GenBank/DDBJ databases">
        <title>Genome Sequence of the Brown Rot Fungal Pathogen Monilinia fructicola.</title>
        <authorList>
            <person name="De Miccolis Angelini R.M."/>
            <person name="Landi L."/>
            <person name="Abate D."/>
            <person name="Pollastro S."/>
            <person name="Romanazzi G."/>
            <person name="Faretra F."/>
        </authorList>
    </citation>
    <scope>NUCLEOTIDE SEQUENCE [LARGE SCALE GENOMIC DNA]</scope>
    <source>
        <strain evidence="1 2">Mfrc123</strain>
    </source>
</reference>
<evidence type="ECO:0000313" key="2">
    <source>
        <dbReference type="Proteomes" id="UP000322873"/>
    </source>
</evidence>
<protein>
    <submittedName>
        <fullName evidence="1">Uncharacterized protein</fullName>
    </submittedName>
</protein>
<dbReference type="Proteomes" id="UP000322873">
    <property type="component" value="Unassembled WGS sequence"/>
</dbReference>
<accession>A0A5M9JRM7</accession>
<organism evidence="1 2">
    <name type="scientific">Monilinia fructicola</name>
    <name type="common">Brown rot fungus</name>
    <name type="synonym">Ciboria fructicola</name>
    <dbReference type="NCBI Taxonomy" id="38448"/>
    <lineage>
        <taxon>Eukaryota</taxon>
        <taxon>Fungi</taxon>
        <taxon>Dikarya</taxon>
        <taxon>Ascomycota</taxon>
        <taxon>Pezizomycotina</taxon>
        <taxon>Leotiomycetes</taxon>
        <taxon>Helotiales</taxon>
        <taxon>Sclerotiniaceae</taxon>
        <taxon>Monilinia</taxon>
    </lineage>
</organism>
<dbReference type="AlphaFoldDB" id="A0A5M9JRM7"/>
<keyword evidence="2" id="KW-1185">Reference proteome</keyword>